<gene>
    <name evidence="1" type="ORF">PIB30_012934</name>
</gene>
<protein>
    <submittedName>
        <fullName evidence="1">Uncharacterized protein</fullName>
    </submittedName>
</protein>
<accession>A0ABU6Y4N4</accession>
<dbReference type="Proteomes" id="UP001341840">
    <property type="component" value="Unassembled WGS sequence"/>
</dbReference>
<name>A0ABU6Y4N4_9FABA</name>
<reference evidence="1 2" key="1">
    <citation type="journal article" date="2023" name="Plants (Basel)">
        <title>Bridging the Gap: Combining Genomics and Transcriptomics Approaches to Understand Stylosanthes scabra, an Orphan Legume from the Brazilian Caatinga.</title>
        <authorList>
            <person name="Ferreira-Neto J.R.C."/>
            <person name="da Silva M.D."/>
            <person name="Binneck E."/>
            <person name="de Melo N.F."/>
            <person name="da Silva R.H."/>
            <person name="de Melo A.L.T.M."/>
            <person name="Pandolfi V."/>
            <person name="Bustamante F.O."/>
            <person name="Brasileiro-Vidal A.C."/>
            <person name="Benko-Iseppon A.M."/>
        </authorList>
    </citation>
    <scope>NUCLEOTIDE SEQUENCE [LARGE SCALE GENOMIC DNA]</scope>
    <source>
        <tissue evidence="1">Leaves</tissue>
    </source>
</reference>
<keyword evidence="2" id="KW-1185">Reference proteome</keyword>
<organism evidence="1 2">
    <name type="scientific">Stylosanthes scabra</name>
    <dbReference type="NCBI Taxonomy" id="79078"/>
    <lineage>
        <taxon>Eukaryota</taxon>
        <taxon>Viridiplantae</taxon>
        <taxon>Streptophyta</taxon>
        <taxon>Embryophyta</taxon>
        <taxon>Tracheophyta</taxon>
        <taxon>Spermatophyta</taxon>
        <taxon>Magnoliopsida</taxon>
        <taxon>eudicotyledons</taxon>
        <taxon>Gunneridae</taxon>
        <taxon>Pentapetalae</taxon>
        <taxon>rosids</taxon>
        <taxon>fabids</taxon>
        <taxon>Fabales</taxon>
        <taxon>Fabaceae</taxon>
        <taxon>Papilionoideae</taxon>
        <taxon>50 kb inversion clade</taxon>
        <taxon>dalbergioids sensu lato</taxon>
        <taxon>Dalbergieae</taxon>
        <taxon>Pterocarpus clade</taxon>
        <taxon>Stylosanthes</taxon>
    </lineage>
</organism>
<evidence type="ECO:0000313" key="1">
    <source>
        <dbReference type="EMBL" id="MED6204886.1"/>
    </source>
</evidence>
<dbReference type="EMBL" id="JASCZI010241688">
    <property type="protein sequence ID" value="MED6204886.1"/>
    <property type="molecule type" value="Genomic_DNA"/>
</dbReference>
<sequence length="146" mass="16895">MFVGTSHERVDSIPECYILERLCKNIQRRHTSIRSSYDETSLERRNINYDGMISRAKVHCEDASGFDVLTAMVHGAYDKLEVDMKKYKRNSEVQCRVRHDDGSVKLLTDLQTPKPIRSRGRLKKRLGSVLDKKIVNKNKKKENKSG</sequence>
<proteinExistence type="predicted"/>
<comment type="caution">
    <text evidence="1">The sequence shown here is derived from an EMBL/GenBank/DDBJ whole genome shotgun (WGS) entry which is preliminary data.</text>
</comment>
<evidence type="ECO:0000313" key="2">
    <source>
        <dbReference type="Proteomes" id="UP001341840"/>
    </source>
</evidence>